<gene>
    <name evidence="2" type="ORF">BgAZ_108260</name>
</gene>
<protein>
    <submittedName>
        <fullName evidence="2">Uncharacterized protein</fullName>
    </submittedName>
</protein>
<accession>A0AAD8PGR9</accession>
<keyword evidence="1" id="KW-0732">Signal</keyword>
<evidence type="ECO:0000313" key="3">
    <source>
        <dbReference type="Proteomes" id="UP001230268"/>
    </source>
</evidence>
<comment type="caution">
    <text evidence="2">The sequence shown here is derived from an EMBL/GenBank/DDBJ whole genome shotgun (WGS) entry which is preliminary data.</text>
</comment>
<feature type="chain" id="PRO_5042012826" evidence="1">
    <location>
        <begin position="27"/>
        <end position="277"/>
    </location>
</feature>
<reference evidence="2" key="1">
    <citation type="submission" date="2023-08" db="EMBL/GenBank/DDBJ databases">
        <title>Draft sequence of the Babesia gibsoni genome.</title>
        <authorList>
            <person name="Yamagishi J.Y."/>
            <person name="Xuan X.X."/>
        </authorList>
    </citation>
    <scope>NUCLEOTIDE SEQUENCE</scope>
    <source>
        <strain evidence="2">Azabu</strain>
    </source>
</reference>
<dbReference type="AlphaFoldDB" id="A0AAD8PGR9"/>
<feature type="signal peptide" evidence="1">
    <location>
        <begin position="1"/>
        <end position="26"/>
    </location>
</feature>
<dbReference type="Proteomes" id="UP001230268">
    <property type="component" value="Unassembled WGS sequence"/>
</dbReference>
<sequence length="277" mass="30964">MDCAVALYAAALLHISLFFGMQHANGHDYPPFTLRTVGDGLVPIDIDIMDLYEANGTMIVTSRFGKGYKVILIGLSGYKICTVRNRNNVIYACKDNVDESVDAMELYTFGTDTLLILRVEGKAHRFGMQPNGDFIVISPREFTYRRRRVSIPYALSLCQTETTREVDVIKSSNSQMENYCYLAEDGYKITKLKDCNTEIWENIDGLEHIREVLANHTTSGAKLVSITVEGPNESKLEYYVGDQGGYHEVSYAEYFASLACGSSCIAELLRDKQGVPV</sequence>
<keyword evidence="3" id="KW-1185">Reference proteome</keyword>
<proteinExistence type="predicted"/>
<name>A0AAD8PGR9_BABGI</name>
<evidence type="ECO:0000256" key="1">
    <source>
        <dbReference type="SAM" id="SignalP"/>
    </source>
</evidence>
<evidence type="ECO:0000313" key="2">
    <source>
        <dbReference type="EMBL" id="KAK1444920.1"/>
    </source>
</evidence>
<dbReference type="EMBL" id="JAVEPI010000001">
    <property type="protein sequence ID" value="KAK1444920.1"/>
    <property type="molecule type" value="Genomic_DNA"/>
</dbReference>
<organism evidence="2 3">
    <name type="scientific">Babesia gibsoni</name>
    <dbReference type="NCBI Taxonomy" id="33632"/>
    <lineage>
        <taxon>Eukaryota</taxon>
        <taxon>Sar</taxon>
        <taxon>Alveolata</taxon>
        <taxon>Apicomplexa</taxon>
        <taxon>Aconoidasida</taxon>
        <taxon>Piroplasmida</taxon>
        <taxon>Babesiidae</taxon>
        <taxon>Babesia</taxon>
    </lineage>
</organism>